<gene>
    <name evidence="5" type="primary">truC</name>
    <name evidence="5" type="ORF">ERS852420_03003</name>
</gene>
<dbReference type="PANTHER" id="PTHR21600">
    <property type="entry name" value="MITOCHONDRIAL RNA PSEUDOURIDINE SYNTHASE"/>
    <property type="match status" value="1"/>
</dbReference>
<dbReference type="AlphaFoldDB" id="A0A173UI89"/>
<protein>
    <recommendedName>
        <fullName evidence="2">RNA pseudouridylate synthase</fullName>
    </recommendedName>
    <alternativeName>
        <fullName evidence="3">RNA-uridine isomerase</fullName>
    </alternativeName>
</protein>
<dbReference type="Gene3D" id="3.30.2350.10">
    <property type="entry name" value="Pseudouridine synthase"/>
    <property type="match status" value="1"/>
</dbReference>
<evidence type="ECO:0000256" key="2">
    <source>
        <dbReference type="ARBA" id="ARBA00031870"/>
    </source>
</evidence>
<dbReference type="Proteomes" id="UP000095495">
    <property type="component" value="Unassembled WGS sequence"/>
</dbReference>
<proteinExistence type="predicted"/>
<dbReference type="InterPro" id="IPR006145">
    <property type="entry name" value="PsdUridine_synth_RsuA/RluA"/>
</dbReference>
<comment type="catalytic activity">
    <reaction evidence="1">
        <text>a uridine in RNA = a pseudouridine in RNA</text>
        <dbReference type="Rhea" id="RHEA:48348"/>
        <dbReference type="Rhea" id="RHEA-COMP:12068"/>
        <dbReference type="Rhea" id="RHEA-COMP:12069"/>
        <dbReference type="ChEBI" id="CHEBI:65314"/>
        <dbReference type="ChEBI" id="CHEBI:65315"/>
    </reaction>
</comment>
<dbReference type="InterPro" id="IPR050188">
    <property type="entry name" value="RluA_PseudoU_synthase"/>
</dbReference>
<dbReference type="CDD" id="cd02869">
    <property type="entry name" value="PseudoU_synth_RluA_like"/>
    <property type="match status" value="1"/>
</dbReference>
<evidence type="ECO:0000256" key="3">
    <source>
        <dbReference type="ARBA" id="ARBA00033164"/>
    </source>
</evidence>
<feature type="domain" description="Pseudouridine synthase RsuA/RluA-like" evidence="4">
    <location>
        <begin position="12"/>
        <end position="184"/>
    </location>
</feature>
<dbReference type="SUPFAM" id="SSF55120">
    <property type="entry name" value="Pseudouridine synthase"/>
    <property type="match status" value="1"/>
</dbReference>
<name>A0A173UI89_9FIRM</name>
<sequence>MTQPEILYEDAQLIVCYKPAGIATQTKKLGQKDMVSILSNHIAQEGTGQPFIGVVHRLDQPVEGVMVFAKTKQAAAKLSAQVKDHSFGKKYYARVQLTEGKTFAEATGHATEGTLRDWMQFDRKENKSCVVEQPRKEQKNVNSKNGVQEALLDYRVIKEEEKTALLDITLHTGRHHQIRVQLAHLGTPICGDHKYGNAAGGMPELCSYHIDFIHPVSGKTMTYDIKPRNFGIAF</sequence>
<dbReference type="RefSeq" id="WP_055263871.1">
    <property type="nucleotide sequence ID" value="NZ_CYXV01000015.1"/>
</dbReference>
<evidence type="ECO:0000256" key="1">
    <source>
        <dbReference type="ARBA" id="ARBA00000073"/>
    </source>
</evidence>
<organism evidence="5 6">
    <name type="scientific">Roseburia faecis</name>
    <dbReference type="NCBI Taxonomy" id="301302"/>
    <lineage>
        <taxon>Bacteria</taxon>
        <taxon>Bacillati</taxon>
        <taxon>Bacillota</taxon>
        <taxon>Clostridia</taxon>
        <taxon>Lachnospirales</taxon>
        <taxon>Lachnospiraceae</taxon>
        <taxon>Roseburia</taxon>
    </lineage>
</organism>
<dbReference type="GO" id="GO:0006396">
    <property type="term" value="P:RNA processing"/>
    <property type="evidence" value="ECO:0007669"/>
    <property type="project" value="UniProtKB-ARBA"/>
</dbReference>
<evidence type="ECO:0000259" key="4">
    <source>
        <dbReference type="Pfam" id="PF00849"/>
    </source>
</evidence>
<keyword evidence="5" id="KW-0413">Isomerase</keyword>
<dbReference type="InterPro" id="IPR020103">
    <property type="entry name" value="PsdUridine_synth_cat_dom_sf"/>
</dbReference>
<reference evidence="5 6" key="1">
    <citation type="submission" date="2015-09" db="EMBL/GenBank/DDBJ databases">
        <authorList>
            <consortium name="Pathogen Informatics"/>
        </authorList>
    </citation>
    <scope>NUCLEOTIDE SEQUENCE [LARGE SCALE GENOMIC DNA]</scope>
    <source>
        <strain evidence="5 6">2789STDY5608863</strain>
    </source>
</reference>
<dbReference type="GO" id="GO:0003723">
    <property type="term" value="F:RNA binding"/>
    <property type="evidence" value="ECO:0007669"/>
    <property type="project" value="InterPro"/>
</dbReference>
<dbReference type="Pfam" id="PF00849">
    <property type="entry name" value="PseudoU_synth_2"/>
    <property type="match status" value="1"/>
</dbReference>
<evidence type="ECO:0000313" key="5">
    <source>
        <dbReference type="EMBL" id="CUN14569.1"/>
    </source>
</evidence>
<dbReference type="GO" id="GO:0009982">
    <property type="term" value="F:pseudouridine synthase activity"/>
    <property type="evidence" value="ECO:0007669"/>
    <property type="project" value="InterPro"/>
</dbReference>
<dbReference type="EMBL" id="CYXV01000015">
    <property type="protein sequence ID" value="CUN14569.1"/>
    <property type="molecule type" value="Genomic_DNA"/>
</dbReference>
<accession>A0A173UI89</accession>
<evidence type="ECO:0000313" key="6">
    <source>
        <dbReference type="Proteomes" id="UP000095495"/>
    </source>
</evidence>
<dbReference type="GO" id="GO:0140098">
    <property type="term" value="F:catalytic activity, acting on RNA"/>
    <property type="evidence" value="ECO:0007669"/>
    <property type="project" value="UniProtKB-ARBA"/>
</dbReference>
<dbReference type="GO" id="GO:0001522">
    <property type="term" value="P:pseudouridine synthesis"/>
    <property type="evidence" value="ECO:0007669"/>
    <property type="project" value="InterPro"/>
</dbReference>